<evidence type="ECO:0000256" key="4">
    <source>
        <dbReference type="SAM" id="SignalP"/>
    </source>
</evidence>
<dbReference type="PANTHER" id="PTHR47966:SF51">
    <property type="entry name" value="BETA-SITE APP-CLEAVING ENZYME, ISOFORM A-RELATED"/>
    <property type="match status" value="1"/>
</dbReference>
<dbReference type="OrthoDB" id="660550at2759"/>
<dbReference type="EMBL" id="KL198118">
    <property type="protein sequence ID" value="KDQ06954.1"/>
    <property type="molecule type" value="Genomic_DNA"/>
</dbReference>
<proteinExistence type="inferred from homology"/>
<dbReference type="InterPro" id="IPR001969">
    <property type="entry name" value="Aspartic_peptidase_AS"/>
</dbReference>
<dbReference type="Pfam" id="PF00026">
    <property type="entry name" value="Asp"/>
    <property type="match status" value="1"/>
</dbReference>
<dbReference type="HOGENOM" id="CLU_038846_0_0_1"/>
<protein>
    <recommendedName>
        <fullName evidence="5">Peptidase A1 domain-containing protein</fullName>
    </recommendedName>
</protein>
<dbReference type="InParanoid" id="A0A067LV11"/>
<evidence type="ECO:0000259" key="5">
    <source>
        <dbReference type="PROSITE" id="PS51767"/>
    </source>
</evidence>
<feature type="signal peptide" evidence="4">
    <location>
        <begin position="1"/>
        <end position="19"/>
    </location>
</feature>
<evidence type="ECO:0000256" key="2">
    <source>
        <dbReference type="ARBA" id="ARBA00022750"/>
    </source>
</evidence>
<dbReference type="AlphaFoldDB" id="A0A067LV11"/>
<evidence type="ECO:0000313" key="6">
    <source>
        <dbReference type="EMBL" id="KDQ06954.1"/>
    </source>
</evidence>
<organism evidence="6 7">
    <name type="scientific">Botryobasidium botryosum (strain FD-172 SS1)</name>
    <dbReference type="NCBI Taxonomy" id="930990"/>
    <lineage>
        <taxon>Eukaryota</taxon>
        <taxon>Fungi</taxon>
        <taxon>Dikarya</taxon>
        <taxon>Basidiomycota</taxon>
        <taxon>Agaricomycotina</taxon>
        <taxon>Agaricomycetes</taxon>
        <taxon>Cantharellales</taxon>
        <taxon>Botryobasidiaceae</taxon>
        <taxon>Botryobasidium</taxon>
    </lineage>
</organism>
<dbReference type="SUPFAM" id="SSF50630">
    <property type="entry name" value="Acid proteases"/>
    <property type="match status" value="1"/>
</dbReference>
<reference evidence="7" key="1">
    <citation type="journal article" date="2014" name="Proc. Natl. Acad. Sci. U.S.A.">
        <title>Extensive sampling of basidiomycete genomes demonstrates inadequacy of the white-rot/brown-rot paradigm for wood decay fungi.</title>
        <authorList>
            <person name="Riley R."/>
            <person name="Salamov A.A."/>
            <person name="Brown D.W."/>
            <person name="Nagy L.G."/>
            <person name="Floudas D."/>
            <person name="Held B.W."/>
            <person name="Levasseur A."/>
            <person name="Lombard V."/>
            <person name="Morin E."/>
            <person name="Otillar R."/>
            <person name="Lindquist E.A."/>
            <person name="Sun H."/>
            <person name="LaButti K.M."/>
            <person name="Schmutz J."/>
            <person name="Jabbour D."/>
            <person name="Luo H."/>
            <person name="Baker S.E."/>
            <person name="Pisabarro A.G."/>
            <person name="Walton J.D."/>
            <person name="Blanchette R.A."/>
            <person name="Henrissat B."/>
            <person name="Martin F."/>
            <person name="Cullen D."/>
            <person name="Hibbett D.S."/>
            <person name="Grigoriev I.V."/>
        </authorList>
    </citation>
    <scope>NUCLEOTIDE SEQUENCE [LARGE SCALE GENOMIC DNA]</scope>
    <source>
        <strain evidence="7">FD-172 SS1</strain>
    </source>
</reference>
<dbReference type="PRINTS" id="PR00792">
    <property type="entry name" value="PEPSIN"/>
</dbReference>
<dbReference type="PANTHER" id="PTHR47966">
    <property type="entry name" value="BETA-SITE APP-CLEAVING ENZYME, ISOFORM A-RELATED"/>
    <property type="match status" value="1"/>
</dbReference>
<dbReference type="GO" id="GO:0006508">
    <property type="term" value="P:proteolysis"/>
    <property type="evidence" value="ECO:0007669"/>
    <property type="project" value="UniProtKB-KW"/>
</dbReference>
<dbReference type="STRING" id="930990.A0A067LV11"/>
<evidence type="ECO:0000256" key="3">
    <source>
        <dbReference type="RuleBase" id="RU000454"/>
    </source>
</evidence>
<dbReference type="InterPro" id="IPR034164">
    <property type="entry name" value="Pepsin-like_dom"/>
</dbReference>
<dbReference type="InterPro" id="IPR001461">
    <property type="entry name" value="Aspartic_peptidase_A1"/>
</dbReference>
<keyword evidence="7" id="KW-1185">Reference proteome</keyword>
<dbReference type="Gene3D" id="2.40.70.10">
    <property type="entry name" value="Acid Proteases"/>
    <property type="match status" value="2"/>
</dbReference>
<evidence type="ECO:0000256" key="1">
    <source>
        <dbReference type="ARBA" id="ARBA00007447"/>
    </source>
</evidence>
<gene>
    <name evidence="6" type="ORF">BOTBODRAFT_39191</name>
</gene>
<evidence type="ECO:0000313" key="7">
    <source>
        <dbReference type="Proteomes" id="UP000027195"/>
    </source>
</evidence>
<keyword evidence="2 3" id="KW-0064">Aspartyl protease</keyword>
<dbReference type="PROSITE" id="PS51767">
    <property type="entry name" value="PEPTIDASE_A1"/>
    <property type="match status" value="1"/>
</dbReference>
<dbReference type="CDD" id="cd05471">
    <property type="entry name" value="pepsin_like"/>
    <property type="match status" value="1"/>
</dbReference>
<dbReference type="PROSITE" id="PS00141">
    <property type="entry name" value="ASP_PROTEASE"/>
    <property type="match status" value="1"/>
</dbReference>
<keyword evidence="3" id="KW-0378">Hydrolase</keyword>
<sequence length="422" mass="44737">MAPILQLKVFFVALQVLHGVHVQASVLVKSQALSNTIPITRHTAAGSRPRNVVQLDRSRINDIKSRVGITSASLSAAERLAVNNAPLNATNDGLFYSAIVHIGASNTPFNFIVDTGSGNTWIGGNKTYVPSSTSIKTADMFNISYGMGFAAGDQYLDQVTLGTFTISNQSIGVASTFSGVTWGCDGILGLGPTTLTKNTLTTSGYSTIPTVPDNLHSQGKIAVQSFGVYFQPATSASVTDGELCFGEVDTSKITGPMTYAALSTTVPAAYYWSFSQSIQYGSTSMLANGTGIVDTGSSLIYVATDAFNVYKTATGAQTDPTTGFLEITAAQYATLQDISFVVNGTTFTLTPNAQLWPRSLNALIKGVASSYYLVFQDTGAPSGSGFDFIMGYAFLERFYSYYDTTNSRMGFATTSFSNATTN</sequence>
<dbReference type="InterPro" id="IPR021109">
    <property type="entry name" value="Peptidase_aspartic_dom_sf"/>
</dbReference>
<name>A0A067LV11_BOTB1</name>
<feature type="chain" id="PRO_5001645002" description="Peptidase A1 domain-containing protein" evidence="4">
    <location>
        <begin position="20"/>
        <end position="422"/>
    </location>
</feature>
<keyword evidence="4" id="KW-0732">Signal</keyword>
<dbReference type="Proteomes" id="UP000027195">
    <property type="component" value="Unassembled WGS sequence"/>
</dbReference>
<keyword evidence="3" id="KW-0645">Protease</keyword>
<comment type="similarity">
    <text evidence="1 3">Belongs to the peptidase A1 family.</text>
</comment>
<dbReference type="InterPro" id="IPR033121">
    <property type="entry name" value="PEPTIDASE_A1"/>
</dbReference>
<accession>A0A067LV11</accession>
<feature type="domain" description="Peptidase A1" evidence="5">
    <location>
        <begin position="96"/>
        <end position="412"/>
    </location>
</feature>
<dbReference type="GO" id="GO:0004190">
    <property type="term" value="F:aspartic-type endopeptidase activity"/>
    <property type="evidence" value="ECO:0007669"/>
    <property type="project" value="UniProtKB-KW"/>
</dbReference>